<evidence type="ECO:0000256" key="2">
    <source>
        <dbReference type="ARBA" id="ARBA00022741"/>
    </source>
</evidence>
<dbReference type="OrthoDB" id="9802640at2"/>
<dbReference type="GO" id="GO:0140662">
    <property type="term" value="F:ATP-dependent protein folding chaperone"/>
    <property type="evidence" value="ECO:0007669"/>
    <property type="project" value="InterPro"/>
</dbReference>
<sequence>MADKKTKEKGSLSIHTENIFPIIKKWLYSQHDIFLRELISNSVDAIAKRKYADPNYKEEDMKVEVKLDKGKKTIEVMDTGIGMTVEEIKKYINQIAFSGAEDFINKYKDIQNNMIGHFGLGFYSAFMVADKVTIDSLSCTEGSEPAFWECDGSTEYIMSKGKRKEIGTTVTVYLNEENAEYADPNKIREILERYCNFMPYPIMFEGKQVNQKEALWNRKPNEVKDEEYIEFYKNVFHDYMDPVFWIHLNVDFPFNLKGILYFPKLRNEPDFFKGEVKLYCNNVFVADNLEDLIPEFLLLLKGGIDIPDIPLNVSRSFLQNDAQVKKISQYIVKKVADHFNNTFKEDRKKYESYWEDINAFIKFGLLKDDDFFEAMKDIIIFKSASGDYVTIEEYKARNKSEGERTKIWYAASEDTQVSYLNLMKEQGIEVVFQTSPLDTHLYQQLENKLNNIEFVRIDSEVNDLLLNKEGVASDSEDKLKELFYKALDQQVEASFSKESYADFLKKFPQAATLLSPYLIQKDEQTIIKPFELPENVRKELGAEAMKALEDNAFTEIKVEVKSLKSPEIPSMIVFSEYMRRWHDMDLLAHQNPSSDMLKYHTLVVNRDNPIIKKILTFHEQGKDEEVKTLCSYIHDLSLLEQKPFSGKELKSFIAKANQVLSYLSE</sequence>
<dbReference type="PROSITE" id="PS00298">
    <property type="entry name" value="HSP90"/>
    <property type="match status" value="1"/>
</dbReference>
<keyword evidence="4" id="KW-0143">Chaperone</keyword>
<feature type="binding site" evidence="5">
    <location>
        <position position="83"/>
    </location>
    <ligand>
        <name>ATP</name>
        <dbReference type="ChEBI" id="CHEBI:30616"/>
    </ligand>
</feature>
<dbReference type="PIRSF" id="PIRSF002583">
    <property type="entry name" value="Hsp90"/>
    <property type="match status" value="1"/>
</dbReference>
<dbReference type="EMBL" id="CU466930">
    <property type="protein sequence ID" value="CAO81525.1"/>
    <property type="molecule type" value="Genomic_DNA"/>
</dbReference>
<dbReference type="KEGG" id="caci:CLOAM1689"/>
<feature type="binding site" evidence="5">
    <location>
        <position position="37"/>
    </location>
    <ligand>
        <name>ATP</name>
        <dbReference type="ChEBI" id="CHEBI:30616"/>
    </ligand>
</feature>
<dbReference type="InterPro" id="IPR036890">
    <property type="entry name" value="HATPase_C_sf"/>
</dbReference>
<evidence type="ECO:0000313" key="7">
    <source>
        <dbReference type="EMBL" id="CAO81525.1"/>
    </source>
</evidence>
<dbReference type="SUPFAM" id="SSF110942">
    <property type="entry name" value="HSP90 C-terminal domain"/>
    <property type="match status" value="1"/>
</dbReference>
<dbReference type="NCBIfam" id="NF003555">
    <property type="entry name" value="PRK05218.1"/>
    <property type="match status" value="1"/>
</dbReference>
<dbReference type="Proteomes" id="UP000002019">
    <property type="component" value="Chromosome"/>
</dbReference>
<dbReference type="PRINTS" id="PR00775">
    <property type="entry name" value="HEATSHOCK90"/>
</dbReference>
<name>B0VFT4_CLOAI</name>
<evidence type="ECO:0000256" key="3">
    <source>
        <dbReference type="ARBA" id="ARBA00022840"/>
    </source>
</evidence>
<dbReference type="SUPFAM" id="SSF55874">
    <property type="entry name" value="ATPase domain of HSP90 chaperone/DNA topoisomerase II/histidine kinase"/>
    <property type="match status" value="1"/>
</dbReference>
<dbReference type="Gene3D" id="3.30.565.10">
    <property type="entry name" value="Histidine kinase-like ATPase, C-terminal domain"/>
    <property type="match status" value="1"/>
</dbReference>
<evidence type="ECO:0000256" key="4">
    <source>
        <dbReference type="ARBA" id="ARBA00023186"/>
    </source>
</evidence>
<evidence type="ECO:0000256" key="5">
    <source>
        <dbReference type="PIRSR" id="PIRSR002583-1"/>
    </source>
</evidence>
<dbReference type="InterPro" id="IPR037196">
    <property type="entry name" value="HSP90_C"/>
</dbReference>
<dbReference type="InterPro" id="IPR019805">
    <property type="entry name" value="Heat_shock_protein_90_CS"/>
</dbReference>
<feature type="binding site" evidence="5">
    <location>
        <position position="168"/>
    </location>
    <ligand>
        <name>ATP</name>
        <dbReference type="ChEBI" id="CHEBI:30616"/>
    </ligand>
</feature>
<dbReference type="InterPro" id="IPR020568">
    <property type="entry name" value="Ribosomal_Su5_D2-typ_SF"/>
</dbReference>
<feature type="binding site" evidence="5">
    <location>
        <position position="78"/>
    </location>
    <ligand>
        <name>ATP</name>
        <dbReference type="ChEBI" id="CHEBI:30616"/>
    </ligand>
</feature>
<dbReference type="GO" id="GO:0051082">
    <property type="term" value="F:unfolded protein binding"/>
    <property type="evidence" value="ECO:0007669"/>
    <property type="project" value="InterPro"/>
</dbReference>
<dbReference type="GO" id="GO:0016887">
    <property type="term" value="F:ATP hydrolysis activity"/>
    <property type="evidence" value="ECO:0007669"/>
    <property type="project" value="InterPro"/>
</dbReference>
<dbReference type="Gene3D" id="1.20.120.790">
    <property type="entry name" value="Heat shock protein 90, C-terminal domain"/>
    <property type="match status" value="1"/>
</dbReference>
<feature type="binding site" evidence="5">
    <location>
        <begin position="98"/>
        <end position="99"/>
    </location>
    <ligand>
        <name>ATP</name>
        <dbReference type="ChEBI" id="CHEBI:30616"/>
    </ligand>
</feature>
<gene>
    <name evidence="7" type="ordered locus">CLOAM1689</name>
</gene>
<feature type="binding site" evidence="5">
    <location>
        <position position="315"/>
    </location>
    <ligand>
        <name>ATP</name>
        <dbReference type="ChEBI" id="CHEBI:30616"/>
    </ligand>
</feature>
<protein>
    <submittedName>
        <fullName evidence="7">Chaperone protein HtpG</fullName>
    </submittedName>
</protein>
<keyword evidence="8" id="KW-1185">Reference proteome</keyword>
<dbReference type="Pfam" id="PF13589">
    <property type="entry name" value="HATPase_c_3"/>
    <property type="match status" value="1"/>
</dbReference>
<dbReference type="InterPro" id="IPR020575">
    <property type="entry name" value="Hsp90_N"/>
</dbReference>
<evidence type="ECO:0000259" key="6">
    <source>
        <dbReference type="SMART" id="SM00387"/>
    </source>
</evidence>
<dbReference type="eggNOG" id="COG0326">
    <property type="taxonomic scope" value="Bacteria"/>
</dbReference>
<dbReference type="RefSeq" id="WP_015425383.1">
    <property type="nucleotide sequence ID" value="NC_020449.1"/>
</dbReference>
<dbReference type="STRING" id="459349.CLOAM1689"/>
<dbReference type="InterPro" id="IPR003594">
    <property type="entry name" value="HATPase_dom"/>
</dbReference>
<keyword evidence="2 5" id="KW-0547">Nucleotide-binding</keyword>
<accession>B0VFT4</accession>
<dbReference type="Gene3D" id="3.40.50.11260">
    <property type="match status" value="1"/>
</dbReference>
<dbReference type="PANTHER" id="PTHR11528">
    <property type="entry name" value="HEAT SHOCK PROTEIN 90 FAMILY MEMBER"/>
    <property type="match status" value="1"/>
</dbReference>
<feature type="domain" description="Histidine kinase/HSP90-like ATPase" evidence="6">
    <location>
        <begin position="30"/>
        <end position="178"/>
    </location>
</feature>
<feature type="binding site" evidence="5">
    <location>
        <position position="41"/>
    </location>
    <ligand>
        <name>ATP</name>
        <dbReference type="ChEBI" id="CHEBI:30616"/>
    </ligand>
</feature>
<dbReference type="GO" id="GO:0005524">
    <property type="term" value="F:ATP binding"/>
    <property type="evidence" value="ECO:0007669"/>
    <property type="project" value="UniProtKB-KW"/>
</dbReference>
<dbReference type="AlphaFoldDB" id="B0VFT4"/>
<dbReference type="SMART" id="SM00387">
    <property type="entry name" value="HATPase_c"/>
    <property type="match status" value="1"/>
</dbReference>
<evidence type="ECO:0000256" key="1">
    <source>
        <dbReference type="ARBA" id="ARBA00008239"/>
    </source>
</evidence>
<dbReference type="Pfam" id="PF00183">
    <property type="entry name" value="HSP90"/>
    <property type="match status" value="1"/>
</dbReference>
<proteinExistence type="inferred from homology"/>
<comment type="similarity">
    <text evidence="1">Belongs to the heat shock protein 90 family.</text>
</comment>
<dbReference type="InterPro" id="IPR001404">
    <property type="entry name" value="Hsp90_fam"/>
</dbReference>
<dbReference type="CDD" id="cd16927">
    <property type="entry name" value="HATPase_Hsp90-like"/>
    <property type="match status" value="1"/>
</dbReference>
<dbReference type="Gene3D" id="3.30.230.80">
    <property type="match status" value="1"/>
</dbReference>
<keyword evidence="3 5" id="KW-0067">ATP-binding</keyword>
<evidence type="ECO:0000313" key="8">
    <source>
        <dbReference type="Proteomes" id="UP000002019"/>
    </source>
</evidence>
<dbReference type="SUPFAM" id="SSF54211">
    <property type="entry name" value="Ribosomal protein S5 domain 2-like"/>
    <property type="match status" value="1"/>
</dbReference>
<organism evidence="7 8">
    <name type="scientific">Cloacimonas acidaminovorans (strain Evry)</name>
    <dbReference type="NCBI Taxonomy" id="459349"/>
    <lineage>
        <taxon>Bacteria</taxon>
        <taxon>Pseudomonadati</taxon>
        <taxon>Candidatus Cloacimonadota</taxon>
        <taxon>Candidatus Cloacimonadia</taxon>
        <taxon>Candidatus Cloacimonadales</taxon>
        <taxon>Candidatus Cloacimonadaceae</taxon>
        <taxon>Candidatus Cloacimonas</taxon>
    </lineage>
</organism>
<dbReference type="HOGENOM" id="CLU_006684_3_2_0"/>
<reference evidence="7 8" key="1">
    <citation type="journal article" date="2008" name="J. Bacteriol.">
        <title>'Candidatus Cloacamonas acidaminovorans': genome sequence reconstruction provides a first glimpse of a new bacterial division.</title>
        <authorList>
            <person name="Pelletier E."/>
            <person name="Kreimeyer A."/>
            <person name="Bocs S."/>
            <person name="Rouy Z."/>
            <person name="Gyapay G."/>
            <person name="Chouari R."/>
            <person name="Riviere D."/>
            <person name="Ganesan A."/>
            <person name="Daegelen P."/>
            <person name="Sghir A."/>
            <person name="Cohen G.N."/>
            <person name="Medigue C."/>
            <person name="Weissenbach J."/>
            <person name="Le Paslier D."/>
        </authorList>
    </citation>
    <scope>NUCLEOTIDE SEQUENCE [LARGE SCALE GENOMIC DNA]</scope>
    <source>
        <strain evidence="8">Evry</strain>
    </source>
</reference>